<proteinExistence type="predicted"/>
<evidence type="ECO:0000256" key="2">
    <source>
        <dbReference type="ARBA" id="ARBA00022723"/>
    </source>
</evidence>
<keyword evidence="8 11" id="KW-0675">Receptor</keyword>
<gene>
    <name evidence="11" type="ORF">ALC56_09860</name>
</gene>
<evidence type="ECO:0000256" key="7">
    <source>
        <dbReference type="ARBA" id="ARBA00023163"/>
    </source>
</evidence>
<dbReference type="Pfam" id="PF00105">
    <property type="entry name" value="zf-C4"/>
    <property type="match status" value="1"/>
</dbReference>
<keyword evidence="12" id="KW-1185">Reference proteome</keyword>
<evidence type="ECO:0000313" key="12">
    <source>
        <dbReference type="Proteomes" id="UP000078541"/>
    </source>
</evidence>
<dbReference type="GO" id="GO:0003700">
    <property type="term" value="F:DNA-binding transcription factor activity"/>
    <property type="evidence" value="ECO:0007669"/>
    <property type="project" value="InterPro"/>
</dbReference>
<keyword evidence="7" id="KW-0804">Transcription</keyword>
<dbReference type="STRING" id="34720.A0A151JU43"/>
<accession>A0A151JU43</accession>
<evidence type="ECO:0000256" key="1">
    <source>
        <dbReference type="ARBA" id="ARBA00004123"/>
    </source>
</evidence>
<sequence>MYMRRKCQECRLKKCLTVGMRPECVVPEYQCAVKRKEKKAQKVDIISYYPIYFF</sequence>
<evidence type="ECO:0000313" key="11">
    <source>
        <dbReference type="EMBL" id="KYN35788.1"/>
    </source>
</evidence>
<evidence type="ECO:0000256" key="9">
    <source>
        <dbReference type="ARBA" id="ARBA00023242"/>
    </source>
</evidence>
<feature type="domain" description="Nuclear receptor" evidence="10">
    <location>
        <begin position="3"/>
        <end position="21"/>
    </location>
</feature>
<comment type="subcellular location">
    <subcellularLocation>
        <location evidence="1">Nucleus</location>
    </subcellularLocation>
</comment>
<dbReference type="Proteomes" id="UP000078541">
    <property type="component" value="Unassembled WGS sequence"/>
</dbReference>
<dbReference type="SUPFAM" id="SSF57716">
    <property type="entry name" value="Glucocorticoid receptor-like (DNA-binding domain)"/>
    <property type="match status" value="1"/>
</dbReference>
<keyword evidence="2" id="KW-0479">Metal-binding</keyword>
<dbReference type="GO" id="GO:0008270">
    <property type="term" value="F:zinc ion binding"/>
    <property type="evidence" value="ECO:0007669"/>
    <property type="project" value="UniProtKB-KW"/>
</dbReference>
<name>A0A151JU43_9HYME</name>
<dbReference type="InterPro" id="IPR001628">
    <property type="entry name" value="Znf_hrmn_rcpt"/>
</dbReference>
<dbReference type="Gene3D" id="3.30.50.10">
    <property type="entry name" value="Erythroid Transcription Factor GATA-1, subunit A"/>
    <property type="match status" value="1"/>
</dbReference>
<reference evidence="11 12" key="1">
    <citation type="submission" date="2016-03" db="EMBL/GenBank/DDBJ databases">
        <title>Trachymyrmex septentrionalis WGS genome.</title>
        <authorList>
            <person name="Nygaard S."/>
            <person name="Hu H."/>
            <person name="Boomsma J."/>
            <person name="Zhang G."/>
        </authorList>
    </citation>
    <scope>NUCLEOTIDE SEQUENCE [LARGE SCALE GENOMIC DNA]</scope>
    <source>
        <strain evidence="11">Tsep2-gDNA-1</strain>
        <tissue evidence="11">Whole body</tissue>
    </source>
</reference>
<evidence type="ECO:0000259" key="10">
    <source>
        <dbReference type="Pfam" id="PF00105"/>
    </source>
</evidence>
<keyword evidence="5" id="KW-0805">Transcription regulation</keyword>
<keyword evidence="6" id="KW-0238">DNA-binding</keyword>
<evidence type="ECO:0000256" key="3">
    <source>
        <dbReference type="ARBA" id="ARBA00022771"/>
    </source>
</evidence>
<dbReference type="GO" id="GO:0043565">
    <property type="term" value="F:sequence-specific DNA binding"/>
    <property type="evidence" value="ECO:0007669"/>
    <property type="project" value="InterPro"/>
</dbReference>
<evidence type="ECO:0000256" key="4">
    <source>
        <dbReference type="ARBA" id="ARBA00022833"/>
    </source>
</evidence>
<protein>
    <submittedName>
        <fullName evidence="11">Ecdysone receptor</fullName>
    </submittedName>
</protein>
<dbReference type="AlphaFoldDB" id="A0A151JU43"/>
<keyword evidence="3" id="KW-0863">Zinc-finger</keyword>
<dbReference type="GO" id="GO:0005634">
    <property type="term" value="C:nucleus"/>
    <property type="evidence" value="ECO:0007669"/>
    <property type="project" value="UniProtKB-SubCell"/>
</dbReference>
<evidence type="ECO:0000256" key="5">
    <source>
        <dbReference type="ARBA" id="ARBA00023015"/>
    </source>
</evidence>
<evidence type="ECO:0000256" key="8">
    <source>
        <dbReference type="ARBA" id="ARBA00023170"/>
    </source>
</evidence>
<organism evidence="11 12">
    <name type="scientific">Trachymyrmex septentrionalis</name>
    <dbReference type="NCBI Taxonomy" id="34720"/>
    <lineage>
        <taxon>Eukaryota</taxon>
        <taxon>Metazoa</taxon>
        <taxon>Ecdysozoa</taxon>
        <taxon>Arthropoda</taxon>
        <taxon>Hexapoda</taxon>
        <taxon>Insecta</taxon>
        <taxon>Pterygota</taxon>
        <taxon>Neoptera</taxon>
        <taxon>Endopterygota</taxon>
        <taxon>Hymenoptera</taxon>
        <taxon>Apocrita</taxon>
        <taxon>Aculeata</taxon>
        <taxon>Formicoidea</taxon>
        <taxon>Formicidae</taxon>
        <taxon>Myrmicinae</taxon>
        <taxon>Trachymyrmex</taxon>
    </lineage>
</organism>
<dbReference type="InterPro" id="IPR013088">
    <property type="entry name" value="Znf_NHR/GATA"/>
</dbReference>
<dbReference type="EMBL" id="KQ981788">
    <property type="protein sequence ID" value="KYN35788.1"/>
    <property type="molecule type" value="Genomic_DNA"/>
</dbReference>
<keyword evidence="4" id="KW-0862">Zinc</keyword>
<keyword evidence="9" id="KW-0539">Nucleus</keyword>
<evidence type="ECO:0000256" key="6">
    <source>
        <dbReference type="ARBA" id="ARBA00023125"/>
    </source>
</evidence>